<gene>
    <name evidence="2" type="ORF">H8S62_05160</name>
</gene>
<dbReference type="InterPro" id="IPR052370">
    <property type="entry name" value="Meta-cleavage_hydrolase"/>
</dbReference>
<organism evidence="2 3">
    <name type="scientific">Lawsonibacter faecis</name>
    <dbReference type="NCBI Taxonomy" id="2763052"/>
    <lineage>
        <taxon>Bacteria</taxon>
        <taxon>Bacillati</taxon>
        <taxon>Bacillota</taxon>
        <taxon>Clostridia</taxon>
        <taxon>Eubacteriales</taxon>
        <taxon>Oscillospiraceae</taxon>
        <taxon>Lawsonibacter</taxon>
    </lineage>
</organism>
<dbReference type="PANTHER" id="PTHR43139:SF52">
    <property type="entry name" value="SI:DKEY-122A22.2"/>
    <property type="match status" value="1"/>
</dbReference>
<dbReference type="RefSeq" id="WP_186918704.1">
    <property type="nucleotide sequence ID" value="NZ_JACOPQ010000003.1"/>
</dbReference>
<sequence length="257" mass="29506">MNFHEFGDAAAPHIMLIHGGGNAWWNYLRQARALAERYHVILPTLDGHGEEYAADYQSTQASADKLMAYIEERCGGRLFALGGVSLGGQIVLELLSRKPELAEKAIVDGSVCYPRPAMARFCLAAVGLCWGLMFSERACRFQLAAMPKILPEKMLYPEELREHYLRDMPRLRKETLFAIYRTYMADYTLKESIRETKAQITYWYGEKEMRCVKKSAQMVKRCVPSCEIYEAKGYNHGYLSIYLPDEWLALAEAFFQR</sequence>
<keyword evidence="3" id="KW-1185">Reference proteome</keyword>
<dbReference type="SUPFAM" id="SSF53474">
    <property type="entry name" value="alpha/beta-Hydrolases"/>
    <property type="match status" value="1"/>
</dbReference>
<dbReference type="InterPro" id="IPR029058">
    <property type="entry name" value="AB_hydrolase_fold"/>
</dbReference>
<evidence type="ECO:0000259" key="1">
    <source>
        <dbReference type="Pfam" id="PF00561"/>
    </source>
</evidence>
<protein>
    <submittedName>
        <fullName evidence="2">Alpha/beta hydrolase</fullName>
    </submittedName>
</protein>
<dbReference type="Pfam" id="PF00561">
    <property type="entry name" value="Abhydrolase_1"/>
    <property type="match status" value="1"/>
</dbReference>
<keyword evidence="2" id="KW-0378">Hydrolase</keyword>
<name>A0A8J6JBI7_9FIRM</name>
<comment type="caution">
    <text evidence="2">The sequence shown here is derived from an EMBL/GenBank/DDBJ whole genome shotgun (WGS) entry which is preliminary data.</text>
</comment>
<dbReference type="InterPro" id="IPR000073">
    <property type="entry name" value="AB_hydrolase_1"/>
</dbReference>
<dbReference type="AlphaFoldDB" id="A0A8J6JBI7"/>
<dbReference type="PANTHER" id="PTHR43139">
    <property type="entry name" value="SI:DKEY-122A22.2"/>
    <property type="match status" value="1"/>
</dbReference>
<evidence type="ECO:0000313" key="2">
    <source>
        <dbReference type="EMBL" id="MBC5736396.1"/>
    </source>
</evidence>
<feature type="domain" description="AB hydrolase-1" evidence="1">
    <location>
        <begin position="12"/>
        <end position="114"/>
    </location>
</feature>
<dbReference type="Proteomes" id="UP000607645">
    <property type="component" value="Unassembled WGS sequence"/>
</dbReference>
<reference evidence="2" key="1">
    <citation type="submission" date="2020-08" db="EMBL/GenBank/DDBJ databases">
        <title>Genome public.</title>
        <authorList>
            <person name="Liu C."/>
            <person name="Sun Q."/>
        </authorList>
    </citation>
    <scope>NUCLEOTIDE SEQUENCE</scope>
    <source>
        <strain evidence="2">NSJ-52</strain>
    </source>
</reference>
<evidence type="ECO:0000313" key="3">
    <source>
        <dbReference type="Proteomes" id="UP000607645"/>
    </source>
</evidence>
<dbReference type="GO" id="GO:0016787">
    <property type="term" value="F:hydrolase activity"/>
    <property type="evidence" value="ECO:0007669"/>
    <property type="project" value="UniProtKB-KW"/>
</dbReference>
<accession>A0A8J6JBI7</accession>
<dbReference type="Gene3D" id="3.40.50.1820">
    <property type="entry name" value="alpha/beta hydrolase"/>
    <property type="match status" value="1"/>
</dbReference>
<dbReference type="EMBL" id="JACOPQ010000003">
    <property type="protein sequence ID" value="MBC5736396.1"/>
    <property type="molecule type" value="Genomic_DNA"/>
</dbReference>
<proteinExistence type="predicted"/>